<accession>A0A9J9GE56</accession>
<dbReference type="OrthoDB" id="7018672at2"/>
<evidence type="ECO:0000313" key="4">
    <source>
        <dbReference type="Proteomes" id="UP000000230"/>
    </source>
</evidence>
<organism evidence="3 4">
    <name type="scientific">Enterobacter sp. (strain 638)</name>
    <dbReference type="NCBI Taxonomy" id="399742"/>
    <lineage>
        <taxon>Bacteria</taxon>
        <taxon>Pseudomonadati</taxon>
        <taxon>Pseudomonadota</taxon>
        <taxon>Gammaproteobacteria</taxon>
        <taxon>Enterobacterales</taxon>
        <taxon>Enterobacteriaceae</taxon>
        <taxon>Enterobacter</taxon>
    </lineage>
</organism>
<keyword evidence="4" id="KW-1185">Reference proteome</keyword>
<name>A0A9J9GE56_ENT38</name>
<evidence type="ECO:0000256" key="1">
    <source>
        <dbReference type="SAM" id="SignalP"/>
    </source>
</evidence>
<dbReference type="InterPro" id="IPR008966">
    <property type="entry name" value="Adhesion_dom_sf"/>
</dbReference>
<keyword evidence="1" id="KW-0732">Signal</keyword>
<dbReference type="Gene3D" id="2.60.40.1090">
    <property type="entry name" value="Fimbrial-type adhesion domain"/>
    <property type="match status" value="1"/>
</dbReference>
<protein>
    <submittedName>
        <fullName evidence="3">Fimbrial protein</fullName>
    </submittedName>
</protein>
<evidence type="ECO:0000313" key="3">
    <source>
        <dbReference type="EMBL" id="ABP59095.1"/>
    </source>
</evidence>
<reference evidence="4" key="1">
    <citation type="journal article" date="2010" name="PLoS Genet.">
        <title>Genome sequence of the plant growth promoting endophytic bacterium Enterobacter sp. 638.</title>
        <authorList>
            <person name="Taghavi S."/>
            <person name="van der Lelie D."/>
            <person name="Hoffman A."/>
            <person name="Zhang Y.B."/>
            <person name="Walla M.D."/>
            <person name="Vangronsveld J."/>
            <person name="Newman L."/>
            <person name="Monchy S."/>
        </authorList>
    </citation>
    <scope>NUCLEOTIDE SEQUENCE [LARGE SCALE GENOMIC DNA]</scope>
    <source>
        <strain evidence="4">638</strain>
    </source>
</reference>
<sequence length="170" mass="17655">MKSKKAAALSALGLMLLAVISTGRAEQTGDSLNITFQGKFILSTPCTVSNDKVIDVSFGNISVNGVNGKDNAQVIPYSVDCHGASDDSPLDLTITGTQESYDDAALTTSADGLGLQIQANGQAMKLNKPLSTTLGELSSLTLTAVPVKDTAKTLTEQPFTATATLIAQYQ</sequence>
<dbReference type="AlphaFoldDB" id="A0A9J9GE56"/>
<gene>
    <name evidence="3" type="ordered locus">Ent638_0407</name>
</gene>
<dbReference type="Proteomes" id="UP000000230">
    <property type="component" value="Chromosome"/>
</dbReference>
<evidence type="ECO:0000259" key="2">
    <source>
        <dbReference type="Pfam" id="PF00419"/>
    </source>
</evidence>
<dbReference type="GO" id="GO:0009289">
    <property type="term" value="C:pilus"/>
    <property type="evidence" value="ECO:0007669"/>
    <property type="project" value="InterPro"/>
</dbReference>
<feature type="signal peptide" evidence="1">
    <location>
        <begin position="1"/>
        <end position="25"/>
    </location>
</feature>
<feature type="domain" description="Fimbrial-type adhesion" evidence="2">
    <location>
        <begin position="35"/>
        <end position="170"/>
    </location>
</feature>
<dbReference type="InterPro" id="IPR000259">
    <property type="entry name" value="Adhesion_dom_fimbrial"/>
</dbReference>
<dbReference type="SUPFAM" id="SSF49401">
    <property type="entry name" value="Bacterial adhesins"/>
    <property type="match status" value="1"/>
</dbReference>
<proteinExistence type="predicted"/>
<dbReference type="GO" id="GO:0043709">
    <property type="term" value="P:cell adhesion involved in single-species biofilm formation"/>
    <property type="evidence" value="ECO:0007669"/>
    <property type="project" value="TreeGrafter"/>
</dbReference>
<dbReference type="PANTHER" id="PTHR33420:SF33">
    <property type="entry name" value="MINOR FIMBRIAL SUBUNIT"/>
    <property type="match status" value="1"/>
</dbReference>
<dbReference type="PANTHER" id="PTHR33420">
    <property type="entry name" value="FIMBRIAL SUBUNIT ELFA-RELATED"/>
    <property type="match status" value="1"/>
</dbReference>
<dbReference type="InterPro" id="IPR050263">
    <property type="entry name" value="Bact_Fimbrial_Adh_Pro"/>
</dbReference>
<dbReference type="InterPro" id="IPR036937">
    <property type="entry name" value="Adhesion_dom_fimbrial_sf"/>
</dbReference>
<dbReference type="EMBL" id="CP000653">
    <property type="protein sequence ID" value="ABP59095.1"/>
    <property type="molecule type" value="Genomic_DNA"/>
</dbReference>
<dbReference type="RefSeq" id="WP_012015820.1">
    <property type="nucleotide sequence ID" value="NC_009436.1"/>
</dbReference>
<dbReference type="KEGG" id="ent:Ent638_0407"/>
<feature type="chain" id="PRO_5039913618" evidence="1">
    <location>
        <begin position="26"/>
        <end position="170"/>
    </location>
</feature>
<dbReference type="Pfam" id="PF00419">
    <property type="entry name" value="Fimbrial"/>
    <property type="match status" value="1"/>
</dbReference>